<evidence type="ECO:0000313" key="1">
    <source>
        <dbReference type="EMBL" id="KAK1708675.1"/>
    </source>
</evidence>
<dbReference type="AlphaFoldDB" id="A0AAD8X8V1"/>
<dbReference type="RefSeq" id="XP_060358357.1">
    <property type="nucleotide sequence ID" value="XM_060510962.1"/>
</dbReference>
<organism evidence="1 2">
    <name type="scientific">Glomerella acutata</name>
    <name type="common">Colletotrichum acutatum</name>
    <dbReference type="NCBI Taxonomy" id="27357"/>
    <lineage>
        <taxon>Eukaryota</taxon>
        <taxon>Fungi</taxon>
        <taxon>Dikarya</taxon>
        <taxon>Ascomycota</taxon>
        <taxon>Pezizomycotina</taxon>
        <taxon>Sordariomycetes</taxon>
        <taxon>Hypocreomycetidae</taxon>
        <taxon>Glomerellales</taxon>
        <taxon>Glomerellaceae</taxon>
        <taxon>Colletotrichum</taxon>
        <taxon>Colletotrichum acutatum species complex</taxon>
    </lineage>
</organism>
<keyword evidence="2" id="KW-1185">Reference proteome</keyword>
<sequence length="202" mass="22671">MAAIEVEGVLIDRGVKLRDRERESNKESKISTLALTSPDARSPHAIRRHHTDIFTRARRLPCGARRLFLVSSRVLRTDTHVSVAFETSSPSSELTNNVPTYLGHGTMRHQYNVFHRRLDTIARLGETSRACHWSTVYHGDWLPCGNAIRSRPLFEPNAPTPLFSWPIPRLTLVGSGNPGFGKPCFGTWSHLPYQRFNASTGG</sequence>
<gene>
    <name evidence="1" type="ORF">BDZ83DRAFT_657466</name>
</gene>
<accession>A0AAD8X8V1</accession>
<reference evidence="1" key="1">
    <citation type="submission" date="2021-12" db="EMBL/GenBank/DDBJ databases">
        <title>Comparative genomics, transcriptomics and evolutionary studies reveal genomic signatures of adaptation to plant cell wall in hemibiotrophic fungi.</title>
        <authorList>
            <consortium name="DOE Joint Genome Institute"/>
            <person name="Baroncelli R."/>
            <person name="Diaz J.F."/>
            <person name="Benocci T."/>
            <person name="Peng M."/>
            <person name="Battaglia E."/>
            <person name="Haridas S."/>
            <person name="Andreopoulos W."/>
            <person name="Labutti K."/>
            <person name="Pangilinan J."/>
            <person name="Floch G.L."/>
            <person name="Makela M.R."/>
            <person name="Henrissat B."/>
            <person name="Grigoriev I.V."/>
            <person name="Crouch J.A."/>
            <person name="De Vries R.P."/>
            <person name="Sukno S.A."/>
            <person name="Thon M.R."/>
        </authorList>
    </citation>
    <scope>NUCLEOTIDE SEQUENCE</scope>
    <source>
        <strain evidence="1">CBS 112980</strain>
    </source>
</reference>
<protein>
    <submittedName>
        <fullName evidence="1">Uncharacterized protein</fullName>
    </submittedName>
</protein>
<dbReference type="EMBL" id="JAHMHS010000192">
    <property type="protein sequence ID" value="KAK1708675.1"/>
    <property type="molecule type" value="Genomic_DNA"/>
</dbReference>
<proteinExistence type="predicted"/>
<dbReference type="Proteomes" id="UP001244207">
    <property type="component" value="Unassembled WGS sequence"/>
</dbReference>
<comment type="caution">
    <text evidence="1">The sequence shown here is derived from an EMBL/GenBank/DDBJ whole genome shotgun (WGS) entry which is preliminary data.</text>
</comment>
<name>A0AAD8X8V1_GLOAC</name>
<evidence type="ECO:0000313" key="2">
    <source>
        <dbReference type="Proteomes" id="UP001244207"/>
    </source>
</evidence>
<dbReference type="GeneID" id="85394861"/>